<dbReference type="Proteomes" id="UP000887580">
    <property type="component" value="Unplaced"/>
</dbReference>
<dbReference type="WBParaSite" id="PS1159_v2.g8237.t1">
    <property type="protein sequence ID" value="PS1159_v2.g8237.t1"/>
    <property type="gene ID" value="PS1159_v2.g8237"/>
</dbReference>
<organism evidence="1 2">
    <name type="scientific">Panagrolaimus sp. PS1159</name>
    <dbReference type="NCBI Taxonomy" id="55785"/>
    <lineage>
        <taxon>Eukaryota</taxon>
        <taxon>Metazoa</taxon>
        <taxon>Ecdysozoa</taxon>
        <taxon>Nematoda</taxon>
        <taxon>Chromadorea</taxon>
        <taxon>Rhabditida</taxon>
        <taxon>Tylenchina</taxon>
        <taxon>Panagrolaimomorpha</taxon>
        <taxon>Panagrolaimoidea</taxon>
        <taxon>Panagrolaimidae</taxon>
        <taxon>Panagrolaimus</taxon>
    </lineage>
</organism>
<proteinExistence type="predicted"/>
<evidence type="ECO:0000313" key="1">
    <source>
        <dbReference type="Proteomes" id="UP000887580"/>
    </source>
</evidence>
<evidence type="ECO:0000313" key="2">
    <source>
        <dbReference type="WBParaSite" id="PS1159_v2.g8237.t1"/>
    </source>
</evidence>
<accession>A0AC35GSD2</accession>
<protein>
    <submittedName>
        <fullName evidence="2">Ig-like domain-containing protein</fullName>
    </submittedName>
</protein>
<sequence>MLYDRVQIQIQHGFVVLSINEAQLSDAGVYQIVATNERGTAETTATILVHPRADILKENHGYDVEDVRDIQFSVSKGQKQAPQFLSQLSDYHCPDELGRSYFEARIQPINDPTLRVQWLKDGSNLPNANRIQTFHNFGFVSLTLHPTYPEDQGVYTCVLINDLGEAQSSANLTTIATETLQLDPMHEDSLQQINAIEGHEIHIGPILHDRPEEFHSLEAPKVVRPLASKIEVEENEPIHMEARIQPASDVKMTVEWFHNGAPLGAAHRFRPMFDFGYIALDILYAYSEDSGTYTCVARNELGEAQSSLELVVTKQGTLYLDPQHPEGLERIQELEQPKNFGLAEVADRECDNPPHFLGNLQNLELHEHDDLHFELKLTPVHDPTMSVEWYLNDLPVITGSRIRSTYDFGFISMDIKGVIPEDSGIYSVRAKNALGEDVRQCQVIITGKDSILSTTQHEDSIAKIQYLESLNKYGRVEVEEHGPDSGPQFVQGLSSGTMEIEEGEPVHLECKVEPISDNSLQIQWLKDGRPLPSAHRFRTFSDFGFVSLDILHFYAEDSGTYSCVATNSIGEAQTSTQIHCDRIF</sequence>
<reference evidence="2" key="1">
    <citation type="submission" date="2022-11" db="UniProtKB">
        <authorList>
            <consortium name="WormBaseParasite"/>
        </authorList>
    </citation>
    <scope>IDENTIFICATION</scope>
</reference>
<name>A0AC35GSD2_9BILA</name>